<dbReference type="InterPro" id="IPR038369">
    <property type="entry name" value="SpoVAD_sf"/>
</dbReference>
<organism evidence="1 2">
    <name type="scientific">Butyribacter intestini</name>
    <dbReference type="NCBI Taxonomy" id="1703332"/>
    <lineage>
        <taxon>Bacteria</taxon>
        <taxon>Bacillati</taxon>
        <taxon>Bacillota</taxon>
        <taxon>Clostridia</taxon>
        <taxon>Lachnospirales</taxon>
        <taxon>Lachnospiraceae</taxon>
        <taxon>Butyribacter</taxon>
    </lineage>
</organism>
<dbReference type="EMBL" id="LLKB01000001">
    <property type="protein sequence ID" value="KQC85949.1"/>
    <property type="molecule type" value="Genomic_DNA"/>
</dbReference>
<evidence type="ECO:0000313" key="1">
    <source>
        <dbReference type="EMBL" id="KQC85949.1"/>
    </source>
</evidence>
<accession>A0AAW3JWE4</accession>
<reference evidence="1 2" key="1">
    <citation type="submission" date="2015-10" db="EMBL/GenBank/DDBJ databases">
        <title>Butyribacter intestini gen. nov., sp. nov., a butyric acid-producing bacterium of the family Lachnospiraceae isolated from the human faeces.</title>
        <authorList>
            <person name="Zou Y."/>
            <person name="Xue W."/>
            <person name="Luo G."/>
            <person name="Lv M."/>
        </authorList>
    </citation>
    <scope>NUCLEOTIDE SEQUENCE [LARGE SCALE GENOMIC DNA]</scope>
    <source>
        <strain evidence="1 2">TF01-11</strain>
    </source>
</reference>
<sequence length="349" mass="37424">MEKQIGKQSVRFENPPYIVSSAAIVGQKEGEGPYAKFFDEILGDDKAGCESWEEAEGKIQEMAANKALSKAGMENKDIRYIIAGDLLGQLMASSFGLIKLEIPMFGVYGACSTMGESISIASMLVDGGFADNILAITSSHFASAEKQFRFPLGYGNQRKRAATWTVTGSGAVVIASKKMAEKVNMSDKNKVHITGITTGKIVDLGVKDSMNMGACMAPAAGNVIIRNLIDNGRKPEWYDKIITGDLGLVGKDILLDIMRSKGYDIADRYMDCGIEIYSREQNIQAGGSGCGCSATMLAGYILKMLESGKWHRVLFVPTGALLSPVSFNEGDSVPGIAHAVVLECGETEV</sequence>
<dbReference type="PIRSF" id="PIRSF011570">
    <property type="entry name" value="SpoVAD"/>
    <property type="match status" value="1"/>
</dbReference>
<name>A0AAW3JWE4_9FIRM</name>
<dbReference type="InterPro" id="IPR016039">
    <property type="entry name" value="Thiolase-like"/>
</dbReference>
<dbReference type="Pfam" id="PF07451">
    <property type="entry name" value="SpoVAD"/>
    <property type="match status" value="1"/>
</dbReference>
<dbReference type="Proteomes" id="UP000050833">
    <property type="component" value="Unassembled WGS sequence"/>
</dbReference>
<dbReference type="NCBIfam" id="NF006160">
    <property type="entry name" value="PRK08304.1"/>
    <property type="match status" value="1"/>
</dbReference>
<dbReference type="NCBIfam" id="TIGR02845">
    <property type="entry name" value="spore_V_AD"/>
    <property type="match status" value="1"/>
</dbReference>
<dbReference type="InterPro" id="IPR010894">
    <property type="entry name" value="SpoVAD"/>
</dbReference>
<dbReference type="SUPFAM" id="SSF53901">
    <property type="entry name" value="Thiolase-like"/>
    <property type="match status" value="1"/>
</dbReference>
<comment type="caution">
    <text evidence="1">The sequence shown here is derived from an EMBL/GenBank/DDBJ whole genome shotgun (WGS) entry which is preliminary data.</text>
</comment>
<gene>
    <name evidence="1" type="ORF">APZ18_01740</name>
</gene>
<protein>
    <submittedName>
        <fullName evidence="1">Stage V sporulation protein AD</fullName>
    </submittedName>
</protein>
<evidence type="ECO:0000313" key="2">
    <source>
        <dbReference type="Proteomes" id="UP000050833"/>
    </source>
</evidence>
<dbReference type="AlphaFoldDB" id="A0AAW3JWE4"/>
<keyword evidence="2" id="KW-1185">Reference proteome</keyword>
<dbReference type="GO" id="GO:0016746">
    <property type="term" value="F:acyltransferase activity"/>
    <property type="evidence" value="ECO:0007669"/>
    <property type="project" value="InterPro"/>
</dbReference>
<dbReference type="RefSeq" id="WP_055941085.1">
    <property type="nucleotide sequence ID" value="NZ_JAQDCV010000013.1"/>
</dbReference>
<proteinExistence type="predicted"/>
<dbReference type="Gene3D" id="3.40.47.40">
    <property type="entry name" value="Stage V sporulation protein AD"/>
    <property type="match status" value="1"/>
</dbReference>